<gene>
    <name evidence="4" type="ORF">Cgig2_000601</name>
    <name evidence="5" type="ORF">Cgig2_008581</name>
</gene>
<dbReference type="Pfam" id="PF14111">
    <property type="entry name" value="DUF4283"/>
    <property type="match status" value="1"/>
</dbReference>
<dbReference type="InterPro" id="IPR025558">
    <property type="entry name" value="DUF4283"/>
</dbReference>
<dbReference type="InterPro" id="IPR025836">
    <property type="entry name" value="Zn_knuckle_CX2CX4HX4C"/>
</dbReference>
<reference evidence="4" key="1">
    <citation type="submission" date="2022-04" db="EMBL/GenBank/DDBJ databases">
        <title>Carnegiea gigantea Genome sequencing and assembly v2.</title>
        <authorList>
            <person name="Copetti D."/>
            <person name="Sanderson M.J."/>
            <person name="Burquez A."/>
            <person name="Wojciechowski M.F."/>
        </authorList>
    </citation>
    <scope>NUCLEOTIDE SEQUENCE</scope>
    <source>
        <strain evidence="4">SGP5-SGP5p</strain>
        <tissue evidence="4">Aerial part</tissue>
    </source>
</reference>
<proteinExistence type="predicted"/>
<evidence type="ECO:0000313" key="4">
    <source>
        <dbReference type="EMBL" id="KAJ8420259.1"/>
    </source>
</evidence>
<feature type="region of interest" description="Disordered" evidence="1">
    <location>
        <begin position="1"/>
        <end position="60"/>
    </location>
</feature>
<protein>
    <recommendedName>
        <fullName evidence="7">DUF4283 domain-containing protein</fullName>
    </recommendedName>
</protein>
<organism evidence="4 6">
    <name type="scientific">Carnegiea gigantea</name>
    <dbReference type="NCBI Taxonomy" id="171969"/>
    <lineage>
        <taxon>Eukaryota</taxon>
        <taxon>Viridiplantae</taxon>
        <taxon>Streptophyta</taxon>
        <taxon>Embryophyta</taxon>
        <taxon>Tracheophyta</taxon>
        <taxon>Spermatophyta</taxon>
        <taxon>Magnoliopsida</taxon>
        <taxon>eudicotyledons</taxon>
        <taxon>Gunneridae</taxon>
        <taxon>Pentapetalae</taxon>
        <taxon>Caryophyllales</taxon>
        <taxon>Cactineae</taxon>
        <taxon>Cactaceae</taxon>
        <taxon>Cactoideae</taxon>
        <taxon>Echinocereeae</taxon>
        <taxon>Carnegiea</taxon>
    </lineage>
</organism>
<dbReference type="EMBL" id="JAKOGI010003645">
    <property type="protein sequence ID" value="KAJ8420259.1"/>
    <property type="molecule type" value="Genomic_DNA"/>
</dbReference>
<accession>A0A9Q1JFU9</accession>
<dbReference type="AlphaFoldDB" id="A0A9Q1JFU9"/>
<dbReference type="Proteomes" id="UP001153076">
    <property type="component" value="Unassembled WGS sequence"/>
</dbReference>
<evidence type="ECO:0000259" key="3">
    <source>
        <dbReference type="Pfam" id="PF14392"/>
    </source>
</evidence>
<dbReference type="Pfam" id="PF14392">
    <property type="entry name" value="zf-CCHC_4"/>
    <property type="match status" value="1"/>
</dbReference>
<keyword evidence="6" id="KW-1185">Reference proteome</keyword>
<feature type="domain" description="DUF4283" evidence="2">
    <location>
        <begin position="124"/>
        <end position="201"/>
    </location>
</feature>
<feature type="domain" description="Zinc knuckle CX2CX4HX4C" evidence="3">
    <location>
        <begin position="259"/>
        <end position="305"/>
    </location>
</feature>
<name>A0A9Q1JFU9_9CARY</name>
<dbReference type="PANTHER" id="PTHR31286:SF167">
    <property type="entry name" value="OS09G0268800 PROTEIN"/>
    <property type="match status" value="1"/>
</dbReference>
<dbReference type="OrthoDB" id="1695837at2759"/>
<feature type="compositionally biased region" description="Basic and acidic residues" evidence="1">
    <location>
        <begin position="1"/>
        <end position="14"/>
    </location>
</feature>
<dbReference type="InterPro" id="IPR040256">
    <property type="entry name" value="At4g02000-like"/>
</dbReference>
<evidence type="ECO:0000259" key="2">
    <source>
        <dbReference type="Pfam" id="PF14111"/>
    </source>
</evidence>
<feature type="compositionally biased region" description="Basic and acidic residues" evidence="1">
    <location>
        <begin position="45"/>
        <end position="54"/>
    </location>
</feature>
<sequence>MLVQRGAHEPEIGYERAQSGSERVHPSKLTSGSSLGRGRSGYGGSKEERMREKVEEEEDEIGLENKAEGASFGFEGPPARLFLAPLLRKLTVTGLEEAWQNLKLIADEEQVIVVEEDDNATTDELISLCLLGRLHASNSFNPRAMKSVLRNVWKPTKGLVIRDLDSNLFTFQFFSAADRDFVLNEGPWAFDGCILLLKQMTGLEVPSKAEFRLAPYDVPGKKLTTSFAQFLTSNIGDFVSCEDTTMFRVDQALCFRVDIDMSKPLRREIYIKATNKQLWIRFKYIKLPDFRYGCSKLGHVLVGCDFVQVSKGDDDLQYGIWLCASPLKS</sequence>
<dbReference type="PANTHER" id="PTHR31286">
    <property type="entry name" value="GLYCINE-RICH CELL WALL STRUCTURAL PROTEIN 1.8-LIKE"/>
    <property type="match status" value="1"/>
</dbReference>
<feature type="compositionally biased region" description="Low complexity" evidence="1">
    <location>
        <begin position="27"/>
        <end position="37"/>
    </location>
</feature>
<evidence type="ECO:0000256" key="1">
    <source>
        <dbReference type="SAM" id="MobiDB-lite"/>
    </source>
</evidence>
<evidence type="ECO:0008006" key="7">
    <source>
        <dbReference type="Google" id="ProtNLM"/>
    </source>
</evidence>
<evidence type="ECO:0000313" key="6">
    <source>
        <dbReference type="Proteomes" id="UP001153076"/>
    </source>
</evidence>
<evidence type="ECO:0000313" key="5">
    <source>
        <dbReference type="EMBL" id="KAJ8423962.1"/>
    </source>
</evidence>
<dbReference type="EMBL" id="JAKOGI010001814">
    <property type="protein sequence ID" value="KAJ8423962.1"/>
    <property type="molecule type" value="Genomic_DNA"/>
</dbReference>
<comment type="caution">
    <text evidence="4">The sequence shown here is derived from an EMBL/GenBank/DDBJ whole genome shotgun (WGS) entry which is preliminary data.</text>
</comment>